<dbReference type="GO" id="GO:0016787">
    <property type="term" value="F:hydrolase activity"/>
    <property type="evidence" value="ECO:0007669"/>
    <property type="project" value="UniProtKB-KW"/>
</dbReference>
<dbReference type="PROSITE" id="PS51462">
    <property type="entry name" value="NUDIX"/>
    <property type="match status" value="1"/>
</dbReference>
<gene>
    <name evidence="5" type="ORF">QTL97_13420</name>
</gene>
<dbReference type="PANTHER" id="PTHR43222:SF9">
    <property type="entry name" value="8-OXO-(D)GTP PHOSPHATASE"/>
    <property type="match status" value="1"/>
</dbReference>
<keyword evidence="2" id="KW-0378">Hydrolase</keyword>
<evidence type="ECO:0000256" key="1">
    <source>
        <dbReference type="ARBA" id="ARBA00001946"/>
    </source>
</evidence>
<name>A0AAW9ABG4_9BACL</name>
<feature type="domain" description="Nudix hydrolase" evidence="4">
    <location>
        <begin position="8"/>
        <end position="135"/>
    </location>
</feature>
<evidence type="ECO:0000313" key="5">
    <source>
        <dbReference type="EMBL" id="MDW0117938.1"/>
    </source>
</evidence>
<dbReference type="InterPro" id="IPR020476">
    <property type="entry name" value="Nudix_hydrolase"/>
</dbReference>
<comment type="caution">
    <text evidence="5">The sequence shown here is derived from an EMBL/GenBank/DDBJ whole genome shotgun (WGS) entry which is preliminary data.</text>
</comment>
<dbReference type="SUPFAM" id="SSF55811">
    <property type="entry name" value="Nudix"/>
    <property type="match status" value="1"/>
</dbReference>
<comment type="cofactor">
    <cofactor evidence="1">
        <name>Mg(2+)</name>
        <dbReference type="ChEBI" id="CHEBI:18420"/>
    </cofactor>
</comment>
<organism evidence="5 6">
    <name type="scientific">Sporosarcina thermotolerans</name>
    <dbReference type="NCBI Taxonomy" id="633404"/>
    <lineage>
        <taxon>Bacteria</taxon>
        <taxon>Bacillati</taxon>
        <taxon>Bacillota</taxon>
        <taxon>Bacilli</taxon>
        <taxon>Bacillales</taxon>
        <taxon>Caryophanaceae</taxon>
        <taxon>Sporosarcina</taxon>
    </lineage>
</organism>
<dbReference type="PRINTS" id="PR00502">
    <property type="entry name" value="NUDIXFAMILY"/>
</dbReference>
<dbReference type="Gene3D" id="3.90.79.10">
    <property type="entry name" value="Nucleoside Triphosphate Pyrophosphohydrolase"/>
    <property type="match status" value="1"/>
</dbReference>
<dbReference type="AlphaFoldDB" id="A0AAW9ABG4"/>
<dbReference type="CDD" id="cd04669">
    <property type="entry name" value="NUDIX_Hydrolase"/>
    <property type="match status" value="1"/>
</dbReference>
<dbReference type="InterPro" id="IPR000086">
    <property type="entry name" value="NUDIX_hydrolase_dom"/>
</dbReference>
<dbReference type="Proteomes" id="UP001271648">
    <property type="component" value="Unassembled WGS sequence"/>
</dbReference>
<proteinExistence type="predicted"/>
<dbReference type="InterPro" id="IPR015797">
    <property type="entry name" value="NUDIX_hydrolase-like_dom_sf"/>
</dbReference>
<sequence>MSGSEVVHTRIRGSAVIIEDDKVGIIRRNRDGEEYYVFPGGGVEDGESPEEATVREAMEELGVQIEIQKLIGTVNFNGTQHFFLATIVGGTFGTGKGEEYGIDRNRGTYTPVWIPIDGLEMLDVRPVEIVKRLIK</sequence>
<dbReference type="Pfam" id="PF00293">
    <property type="entry name" value="NUDIX"/>
    <property type="match status" value="1"/>
</dbReference>
<dbReference type="EMBL" id="JAUBDJ010000009">
    <property type="protein sequence ID" value="MDW0117938.1"/>
    <property type="molecule type" value="Genomic_DNA"/>
</dbReference>
<accession>A0AAW9ABG4</accession>
<evidence type="ECO:0000256" key="3">
    <source>
        <dbReference type="ARBA" id="ARBA00022842"/>
    </source>
</evidence>
<evidence type="ECO:0000259" key="4">
    <source>
        <dbReference type="PROSITE" id="PS51462"/>
    </source>
</evidence>
<protein>
    <submittedName>
        <fullName evidence="5">NUDIX domain-containing protein</fullName>
    </submittedName>
</protein>
<dbReference type="PANTHER" id="PTHR43222">
    <property type="entry name" value="NUDIX HYDROLASE 23"/>
    <property type="match status" value="1"/>
</dbReference>
<dbReference type="RefSeq" id="WP_317941102.1">
    <property type="nucleotide sequence ID" value="NZ_JAUBDJ010000009.1"/>
</dbReference>
<keyword evidence="3" id="KW-0460">Magnesium</keyword>
<keyword evidence="6" id="KW-1185">Reference proteome</keyword>
<evidence type="ECO:0000313" key="6">
    <source>
        <dbReference type="Proteomes" id="UP001271648"/>
    </source>
</evidence>
<evidence type="ECO:0000256" key="2">
    <source>
        <dbReference type="ARBA" id="ARBA00022801"/>
    </source>
</evidence>
<reference evidence="5 6" key="1">
    <citation type="submission" date="2023-06" db="EMBL/GenBank/DDBJ databases">
        <title>Sporosarcina sp. nov., isolated from Korean traditional fermented seafood 'Jeotgal'.</title>
        <authorList>
            <person name="Yang A.I."/>
            <person name="Shin N.-R."/>
        </authorList>
    </citation>
    <scope>NUCLEOTIDE SEQUENCE [LARGE SCALE GENOMIC DNA]</scope>
    <source>
        <strain evidence="5 6">KCTC43456</strain>
    </source>
</reference>